<feature type="region of interest" description="Disordered" evidence="1">
    <location>
        <begin position="84"/>
        <end position="117"/>
    </location>
</feature>
<dbReference type="PANTHER" id="PTHR47839">
    <property type="entry name" value="DOMAIN PROTEIN, PUTATIVE (AFU_ORTHOLOGUE AFUA_6G04830)-RELATED"/>
    <property type="match status" value="1"/>
</dbReference>
<proteinExistence type="predicted"/>
<evidence type="ECO:0000313" key="4">
    <source>
        <dbReference type="Proteomes" id="UP000663829"/>
    </source>
</evidence>
<dbReference type="OrthoDB" id="10031156at2759"/>
<dbReference type="PANTHER" id="PTHR47839:SF1">
    <property type="entry name" value="DOMAIN PROTEIN, PUTATIVE (AFU_ORTHOLOGUE AFUA_6G04830)-RELATED"/>
    <property type="match status" value="1"/>
</dbReference>
<dbReference type="Pfam" id="PF12449">
    <property type="entry name" value="DUF3684"/>
    <property type="match status" value="2"/>
</dbReference>
<dbReference type="Proteomes" id="UP000681722">
    <property type="component" value="Unassembled WGS sequence"/>
</dbReference>
<keyword evidence="4" id="KW-1185">Reference proteome</keyword>
<sequence>MSLSEEKSISSYDLRVRAQQDGCEQRVEVNQRMLIVKILARYSSDFVVCRELIQNSDDAQATSFHFEITCETSSIASDMQTRLINKPTNNDSTDNTSTQISSANTKTTLEPEESASQNESLSLLNPILKFHNSIITEIRTVNNGLIFNQADWKRVASIAEGNTNVDSVGQFGVGFFSVFSFSEEPIITSGNDYMAFVWRDNNSLTTFRHELPIEQQSKLTSVILKMRSKYILQTETNPDINMKTLENKNYESNIKSAKKTTNNITIQEIIPTIDLTQLKVYFTKVFEVKKTKTRLPSIKGMSPFKKQGSITNMLSLNSFVQTEQTFTINNGSSLTLNHVTVDAVVTIDENFHDRMRRILKKSLPSNVPIQLLYAPNNLIADKQSQTSSVNSDSNMKILHSLIPLKFENGDIIPAGLLFMGIATHQTSGIGMHICSRLIPTVERENIDSQDPYIAQWNKELLTSIGQIARLIYDQTISMNFDKTKKITDDYEIALSSYSFQPSVPNNKIAFNRDQATSDNSNTMEEYIQQLIKEGHNMNEADINELKTTKWLIGTTLAETKETKRKYIPKELYFPSVAIELQWFTLPIVDWLDINPCSPEYNFLKEMGVQEIPNLQKLIERIIQEHDEQRKKQNTNEEYKIPLALHFFVDKFQRYYYCVWKTGSFKQHRFFPSNPLGKTINQTNPRDVILLSANEVFKVINPFFPSLLSEVIELFEKNWDISLLGIKDHPSLSQAFDIMIKKKDELLTEQSASKIFAYLNGIEGLTAEFIRRVGQYNFIPLQGYSNGTILMKPSQVFIRSNATSSETTNSRTDSMDRSGLIDYVDYGVDANTFLSNIGVKSSPTPSVLALLLIDRQNAYFASANNDKELLKIRIHVYIDCLKELADAINDSNQFQWEPVYTQLKTKAWCLGFQTIVHKN</sequence>
<name>A0A815MHI0_9BILA</name>
<reference evidence="2" key="1">
    <citation type="submission" date="2021-02" db="EMBL/GenBank/DDBJ databases">
        <authorList>
            <person name="Nowell W R."/>
        </authorList>
    </citation>
    <scope>NUCLEOTIDE SEQUENCE</scope>
</reference>
<dbReference type="EMBL" id="CAJOBC010083481">
    <property type="protein sequence ID" value="CAF4302102.1"/>
    <property type="molecule type" value="Genomic_DNA"/>
</dbReference>
<dbReference type="SUPFAM" id="SSF55874">
    <property type="entry name" value="ATPase domain of HSP90 chaperone/DNA topoisomerase II/histidine kinase"/>
    <property type="match status" value="1"/>
</dbReference>
<organism evidence="2 4">
    <name type="scientific">Didymodactylos carnosus</name>
    <dbReference type="NCBI Taxonomy" id="1234261"/>
    <lineage>
        <taxon>Eukaryota</taxon>
        <taxon>Metazoa</taxon>
        <taxon>Spiralia</taxon>
        <taxon>Gnathifera</taxon>
        <taxon>Rotifera</taxon>
        <taxon>Eurotatoria</taxon>
        <taxon>Bdelloidea</taxon>
        <taxon>Philodinida</taxon>
        <taxon>Philodinidae</taxon>
        <taxon>Didymodactylos</taxon>
    </lineage>
</organism>
<feature type="non-terminal residue" evidence="2">
    <location>
        <position position="918"/>
    </location>
</feature>
<feature type="compositionally biased region" description="Low complexity" evidence="1">
    <location>
        <begin position="88"/>
        <end position="98"/>
    </location>
</feature>
<dbReference type="InterPro" id="IPR036890">
    <property type="entry name" value="HATPase_C_sf"/>
</dbReference>
<gene>
    <name evidence="2" type="ORF">GPM918_LOCUS33615</name>
    <name evidence="3" type="ORF">SRO942_LOCUS34302</name>
</gene>
<dbReference type="InterPro" id="IPR022155">
    <property type="entry name" value="DUF3684"/>
</dbReference>
<dbReference type="Proteomes" id="UP000663829">
    <property type="component" value="Unassembled WGS sequence"/>
</dbReference>
<evidence type="ECO:0000313" key="2">
    <source>
        <dbReference type="EMBL" id="CAF1416514.1"/>
    </source>
</evidence>
<protein>
    <submittedName>
        <fullName evidence="2">Uncharacterized protein</fullName>
    </submittedName>
</protein>
<accession>A0A815MHI0</accession>
<comment type="caution">
    <text evidence="2">The sequence shown here is derived from an EMBL/GenBank/DDBJ whole genome shotgun (WGS) entry which is preliminary data.</text>
</comment>
<evidence type="ECO:0000256" key="1">
    <source>
        <dbReference type="SAM" id="MobiDB-lite"/>
    </source>
</evidence>
<dbReference type="AlphaFoldDB" id="A0A815MHI0"/>
<dbReference type="Gene3D" id="3.30.565.10">
    <property type="entry name" value="Histidine kinase-like ATPase, C-terminal domain"/>
    <property type="match status" value="1"/>
</dbReference>
<evidence type="ECO:0000313" key="3">
    <source>
        <dbReference type="EMBL" id="CAF4302102.1"/>
    </source>
</evidence>
<feature type="compositionally biased region" description="Polar residues" evidence="1">
    <location>
        <begin position="99"/>
        <end position="117"/>
    </location>
</feature>
<dbReference type="EMBL" id="CAJNOQ010018052">
    <property type="protein sequence ID" value="CAF1416514.1"/>
    <property type="molecule type" value="Genomic_DNA"/>
</dbReference>